<sequence length="601" mass="62022">MNAPVAWRDVTSAARLDLRRARDDAWSESTEAPVELAAGPWLVELRGDEVADIRFDGVTLLRGVRAVVRDHDWGTAATVSGAAAHDGDALRLDVRFTAPGIDLVGAVTLEATADSLTIALQATAAAPYRGNRAGLVVLHPPVLAGTALTVVHPDGSSTGTRFPLEIAPHQPARDVAALAWTAGGLALALDLHGEVFEMEDQRNWTDASFKTYSRPLDRPFPYEIPAGGAVRQSIALAVTRRGGSEPPRHPASTPIRLVATGAAFPGIGVGAGPASAAPPQPGPGAPGLAAVLVELDPASTSWRDDLARAATEAGAAPLDVRLVTDDPTTLGEAAAALAGRPVARVGVFSRTTHVTGPTASRLLGEALDAAGVTAERVGGARSHFTELNRGRHDLPGDLDALTFSVTPEMHATDTDQLIESIDMQRLVARQAVALAEESTTTGRVHVGPITLRPRFNAVATSGDGPTDEAERLDPATVDHRQTSSALAAWTVSSALALAVPGVASLSFFETTGPRGLLTAAGEPTPAATAVALLAELTGGEVLEPDRPTPAGVRLAGVTTATGLRLVAANLSGVEARLEVVLPEDEDDPRLLVVPAWGVAVG</sequence>
<evidence type="ECO:0000259" key="1">
    <source>
        <dbReference type="Pfam" id="PF25837"/>
    </source>
</evidence>
<dbReference type="InterPro" id="IPR058788">
    <property type="entry name" value="ApnL_N"/>
</dbReference>
<name>A0A7W3PHH5_9MICO</name>
<evidence type="ECO:0000313" key="3">
    <source>
        <dbReference type="EMBL" id="MBA8811871.1"/>
    </source>
</evidence>
<dbReference type="Proteomes" id="UP000522688">
    <property type="component" value="Unassembled WGS sequence"/>
</dbReference>
<feature type="domain" description="D-apionate lactonase TIM barrel" evidence="2">
    <location>
        <begin position="287"/>
        <end position="538"/>
    </location>
</feature>
<reference evidence="3 4" key="1">
    <citation type="submission" date="2020-07" db="EMBL/GenBank/DDBJ databases">
        <title>Sequencing the genomes of 1000 actinobacteria strains.</title>
        <authorList>
            <person name="Klenk H.-P."/>
        </authorList>
    </citation>
    <scope>NUCLEOTIDE SEQUENCE [LARGE SCALE GENOMIC DNA]</scope>
    <source>
        <strain evidence="3 4">DSM 10309</strain>
    </source>
</reference>
<dbReference type="Pfam" id="PF25837">
    <property type="entry name" value="Apionate_lact_N"/>
    <property type="match status" value="1"/>
</dbReference>
<dbReference type="RefSeq" id="WP_182501075.1">
    <property type="nucleotide sequence ID" value="NZ_BAAAHR010000007.1"/>
</dbReference>
<accession>A0A7W3PHH5</accession>
<organism evidence="3 4">
    <name type="scientific">Frigoribacterium faeni</name>
    <dbReference type="NCBI Taxonomy" id="145483"/>
    <lineage>
        <taxon>Bacteria</taxon>
        <taxon>Bacillati</taxon>
        <taxon>Actinomycetota</taxon>
        <taxon>Actinomycetes</taxon>
        <taxon>Micrococcales</taxon>
        <taxon>Microbacteriaceae</taxon>
        <taxon>Frigoribacterium</taxon>
    </lineage>
</organism>
<gene>
    <name evidence="3" type="ORF">FB463_000095</name>
</gene>
<dbReference type="InterPro" id="IPR058787">
    <property type="entry name" value="ApnL_M"/>
</dbReference>
<proteinExistence type="predicted"/>
<dbReference type="AlphaFoldDB" id="A0A7W3PHH5"/>
<evidence type="ECO:0000313" key="4">
    <source>
        <dbReference type="Proteomes" id="UP000522688"/>
    </source>
</evidence>
<comment type="caution">
    <text evidence="3">The sequence shown here is derived from an EMBL/GenBank/DDBJ whole genome shotgun (WGS) entry which is preliminary data.</text>
</comment>
<dbReference type="Pfam" id="PF25838">
    <property type="entry name" value="Apionate_lact_M"/>
    <property type="match status" value="1"/>
</dbReference>
<protein>
    <submittedName>
        <fullName evidence="3">Uncharacterized protein</fullName>
    </submittedName>
</protein>
<evidence type="ECO:0000259" key="2">
    <source>
        <dbReference type="Pfam" id="PF25838"/>
    </source>
</evidence>
<feature type="domain" description="D-apionate lactonase N-terminal" evidence="1">
    <location>
        <begin position="25"/>
        <end position="240"/>
    </location>
</feature>
<dbReference type="EMBL" id="JACGWW010000001">
    <property type="protein sequence ID" value="MBA8811871.1"/>
    <property type="molecule type" value="Genomic_DNA"/>
</dbReference>